<sequence>MLHLVMQLGLEVPSHKQRAMQCRIGVQDGQAFFIWFTRQSLQLFPSVGGQLMIGEATIAMISNSTWTWTVTLSFFVSIILRSAEGLGSVEALNCMADFAIKHRIYS</sequence>
<name>A0A8T0K8S0_PHAAN</name>
<evidence type="ECO:0000313" key="2">
    <source>
        <dbReference type="Proteomes" id="UP000743370"/>
    </source>
</evidence>
<dbReference type="EMBL" id="JABFOF010000006">
    <property type="protein sequence ID" value="KAG2395649.1"/>
    <property type="molecule type" value="Genomic_DNA"/>
</dbReference>
<reference evidence="1 2" key="1">
    <citation type="submission" date="2020-05" db="EMBL/GenBank/DDBJ databases">
        <title>Vigna angularis (adzuki bean) Var. LongXiaoDou No. 4 denovo assembly.</title>
        <authorList>
            <person name="Xiang H."/>
        </authorList>
    </citation>
    <scope>NUCLEOTIDE SEQUENCE [LARGE SCALE GENOMIC DNA]</scope>
    <source>
        <tissue evidence="1">Leaf</tissue>
    </source>
</reference>
<protein>
    <submittedName>
        <fullName evidence="1">Uncharacterized protein</fullName>
    </submittedName>
</protein>
<dbReference type="AlphaFoldDB" id="A0A8T0K8S0"/>
<proteinExistence type="predicted"/>
<comment type="caution">
    <text evidence="1">The sequence shown here is derived from an EMBL/GenBank/DDBJ whole genome shotgun (WGS) entry which is preliminary data.</text>
</comment>
<evidence type="ECO:0000313" key="1">
    <source>
        <dbReference type="EMBL" id="KAG2395649.1"/>
    </source>
</evidence>
<organism evidence="1 2">
    <name type="scientific">Phaseolus angularis</name>
    <name type="common">Azuki bean</name>
    <name type="synonym">Vigna angularis</name>
    <dbReference type="NCBI Taxonomy" id="3914"/>
    <lineage>
        <taxon>Eukaryota</taxon>
        <taxon>Viridiplantae</taxon>
        <taxon>Streptophyta</taxon>
        <taxon>Embryophyta</taxon>
        <taxon>Tracheophyta</taxon>
        <taxon>Spermatophyta</taxon>
        <taxon>Magnoliopsida</taxon>
        <taxon>eudicotyledons</taxon>
        <taxon>Gunneridae</taxon>
        <taxon>Pentapetalae</taxon>
        <taxon>rosids</taxon>
        <taxon>fabids</taxon>
        <taxon>Fabales</taxon>
        <taxon>Fabaceae</taxon>
        <taxon>Papilionoideae</taxon>
        <taxon>50 kb inversion clade</taxon>
        <taxon>NPAAA clade</taxon>
        <taxon>indigoferoid/millettioid clade</taxon>
        <taxon>Phaseoleae</taxon>
        <taxon>Vigna</taxon>
    </lineage>
</organism>
<dbReference type="Proteomes" id="UP000743370">
    <property type="component" value="Unassembled WGS sequence"/>
</dbReference>
<gene>
    <name evidence="1" type="ORF">HKW66_Vig0069750</name>
</gene>
<accession>A0A8T0K8S0</accession>